<dbReference type="NCBIfam" id="NF033927">
    <property type="entry name" value="alph_xenorhab_B"/>
    <property type="match status" value="1"/>
</dbReference>
<evidence type="ECO:0008006" key="3">
    <source>
        <dbReference type="Google" id="ProtNLM"/>
    </source>
</evidence>
<dbReference type="AlphaFoldDB" id="A0A2R7UDA7"/>
<name>A0A2R7UDA7_PSEDL</name>
<dbReference type="InterPro" id="IPR047760">
    <property type="entry name" value="XaxB-like"/>
</dbReference>
<dbReference type="Proteomes" id="UP000244874">
    <property type="component" value="Unassembled WGS sequence"/>
</dbReference>
<comment type="caution">
    <text evidence="1">The sequence shown here is derived from an EMBL/GenBank/DDBJ whole genome shotgun (WGS) entry which is preliminary data.</text>
</comment>
<organism evidence="1 2">
    <name type="scientific">Pseudomonas plecoglossicida</name>
    <dbReference type="NCBI Taxonomy" id="70775"/>
    <lineage>
        <taxon>Bacteria</taxon>
        <taxon>Pseudomonadati</taxon>
        <taxon>Pseudomonadota</taxon>
        <taxon>Gammaproteobacteria</taxon>
        <taxon>Pseudomonadales</taxon>
        <taxon>Pseudomonadaceae</taxon>
        <taxon>Pseudomonas</taxon>
    </lineage>
</organism>
<gene>
    <name evidence="1" type="ORF">DBB42_26675</name>
</gene>
<dbReference type="RefSeq" id="WP_108481790.1">
    <property type="nucleotide sequence ID" value="NZ_QANO01000195.1"/>
</dbReference>
<protein>
    <recommendedName>
        <fullName evidence="3">Alpha-xenorhabdolysin family binary toxin subunit B</fullName>
    </recommendedName>
</protein>
<proteinExistence type="predicted"/>
<evidence type="ECO:0000313" key="1">
    <source>
        <dbReference type="EMBL" id="PTU49124.1"/>
    </source>
</evidence>
<sequence>MDVVDIKAAVPDFVRMQQVQDQIFSLEDAWGMKVLPRAREQLGELRVLLLAVERSFKESLIGAIVLLEDRQFISSHPDADTHHRLATVLNRLSQHHSVLARQNQRLELFSLAALIEALPELESRVDLHRQQVMAFDERLTELRQKQTDIVAAIEVLEKPSVASAFKGLIPNDDEIDQIIGLITDPKIDSSVLKAATQKLHKHADVLEGVKTFRDLSNARSRLDARIEEALSDRRHAQQTLESTLDERDAVKALAGVEPLKNEWLQELRKLELQWQGQAEKLDPTMALPDGTAALQDLCEYLKVVQMAYDRS</sequence>
<dbReference type="EMBL" id="QANO01000195">
    <property type="protein sequence ID" value="PTU49124.1"/>
    <property type="molecule type" value="Genomic_DNA"/>
</dbReference>
<accession>A0A2R7UDA7</accession>
<evidence type="ECO:0000313" key="2">
    <source>
        <dbReference type="Proteomes" id="UP000244874"/>
    </source>
</evidence>
<reference evidence="1 2" key="1">
    <citation type="submission" date="2018-04" db="EMBL/GenBank/DDBJ databases">
        <authorList>
            <person name="Go L.Y."/>
            <person name="Mitchell J.A."/>
        </authorList>
    </citation>
    <scope>NUCLEOTIDE SEQUENCE [LARGE SCALE GENOMIC DNA]</scope>
    <source>
        <strain evidence="1 2">KCJK7865</strain>
    </source>
</reference>